<dbReference type="InterPro" id="IPR004352">
    <property type="entry name" value="GH114_TIM-barrel"/>
</dbReference>
<dbReference type="PANTHER" id="PTHR35882:SF3">
    <property type="entry name" value="GLYCOSIDE-HYDROLASE FAMILY GH114 TIM-BARREL DOMAIN-CONTAINING PROTEIN"/>
    <property type="match status" value="1"/>
</dbReference>
<dbReference type="AlphaFoldDB" id="A0A975IE21"/>
<dbReference type="RefSeq" id="WP_210120103.1">
    <property type="nucleotide sequence ID" value="NZ_CP054142.1"/>
</dbReference>
<feature type="domain" description="Glycoside-hydrolase family GH114 TIM-barrel" evidence="2">
    <location>
        <begin position="234"/>
        <end position="350"/>
    </location>
</feature>
<evidence type="ECO:0000313" key="4">
    <source>
        <dbReference type="Proteomes" id="UP000671908"/>
    </source>
</evidence>
<sequence length="357" mass="40417">MHKFYLRFVAVALSIFCFAASPCVTAGYGKASVTEVTDYRKAMRSFVMNIAGYARGFDKDFIVIPQNAQEVAWNADGETDEYGIPLTSPDAAYFSVINGTGREDTFFGYPKAGSVTKPEICTYFTRLCDAYLKSGLCVLSIDYTKSKANIKKSYSENSSKSYIGFAAPNRMLDIIPENSGYDSHYYPYMKNSADVKKLSDAKNFLYVIGMKSKNTDGSDLVAELAKTDYDLIIMDAFVNGTEVTFGKDRIESLKKKACGGDRLVIAYMSIGEAEDYRWYWAESWTKKNKALPSAPEWLCGENPEWRGNYKVRYWDEEWQKIIFGTDNSYTKKIIDAGFDGVYLDIIDAYEYFEEKTD</sequence>
<evidence type="ECO:0000259" key="2">
    <source>
        <dbReference type="Pfam" id="PF03537"/>
    </source>
</evidence>
<dbReference type="InterPro" id="IPR017853">
    <property type="entry name" value="GH"/>
</dbReference>
<feature type="signal peptide" evidence="1">
    <location>
        <begin position="1"/>
        <end position="26"/>
    </location>
</feature>
<accession>A0A975IE21</accession>
<evidence type="ECO:0000256" key="1">
    <source>
        <dbReference type="SAM" id="SignalP"/>
    </source>
</evidence>
<feature type="chain" id="PRO_5037123677" evidence="1">
    <location>
        <begin position="27"/>
        <end position="357"/>
    </location>
</feature>
<dbReference type="InterPro" id="IPR013785">
    <property type="entry name" value="Aldolase_TIM"/>
</dbReference>
<keyword evidence="1" id="KW-0732">Signal</keyword>
<keyword evidence="4" id="KW-1185">Reference proteome</keyword>
<dbReference type="Gene3D" id="3.20.20.70">
    <property type="entry name" value="Aldolase class I"/>
    <property type="match status" value="2"/>
</dbReference>
<dbReference type="SUPFAM" id="SSF51445">
    <property type="entry name" value="(Trans)glycosidases"/>
    <property type="match status" value="1"/>
</dbReference>
<organism evidence="3 4">
    <name type="scientific">Treponema parvum</name>
    <dbReference type="NCBI Taxonomy" id="138851"/>
    <lineage>
        <taxon>Bacteria</taxon>
        <taxon>Pseudomonadati</taxon>
        <taxon>Spirochaetota</taxon>
        <taxon>Spirochaetia</taxon>
        <taxon>Spirochaetales</taxon>
        <taxon>Treponemataceae</taxon>
        <taxon>Treponema</taxon>
    </lineage>
</organism>
<dbReference type="PANTHER" id="PTHR35882">
    <property type="entry name" value="PELA"/>
    <property type="match status" value="1"/>
</dbReference>
<name>A0A975IE21_9SPIR</name>
<evidence type="ECO:0000313" key="3">
    <source>
        <dbReference type="EMBL" id="QTQ13407.1"/>
    </source>
</evidence>
<dbReference type="Pfam" id="PF03537">
    <property type="entry name" value="Glyco_hydro_114"/>
    <property type="match status" value="1"/>
</dbReference>
<proteinExistence type="predicted"/>
<dbReference type="EMBL" id="CP054142">
    <property type="protein sequence ID" value="QTQ13407.1"/>
    <property type="molecule type" value="Genomic_DNA"/>
</dbReference>
<dbReference type="Proteomes" id="UP000671908">
    <property type="component" value="Chromosome"/>
</dbReference>
<reference evidence="3 4" key="1">
    <citation type="journal article" date="2021" name="Microbiol. Resour. Announc.">
        <title>Complete Genome Sequences of Three Human Oral Treponema parvum Isolates.</title>
        <authorList>
            <person name="Zeng H."/>
            <person name="Watt R.M."/>
        </authorList>
    </citation>
    <scope>NUCLEOTIDE SEQUENCE [LARGE SCALE GENOMIC DNA]</scope>
    <source>
        <strain evidence="3 4">ATCC 700770</strain>
    </source>
</reference>
<gene>
    <name evidence="3" type="ORF">HRQ91_02465</name>
</gene>
<protein>
    <submittedName>
        <fullName evidence="3">Endo alpha-1,4 polygalactosaminidase</fullName>
    </submittedName>
</protein>
<dbReference type="KEGG" id="tpav:HRQ91_02465"/>